<feature type="chain" id="PRO_5043134479" evidence="1">
    <location>
        <begin position="21"/>
        <end position="253"/>
    </location>
</feature>
<gene>
    <name evidence="2" type="ORF">GAN91_10125</name>
</gene>
<dbReference type="RefSeq" id="WP_011108685.1">
    <property type="nucleotide sequence ID" value="NZ_BQNN01000001.1"/>
</dbReference>
<evidence type="ECO:0000256" key="1">
    <source>
        <dbReference type="SAM" id="SignalP"/>
    </source>
</evidence>
<protein>
    <submittedName>
        <fullName evidence="2">Carboxypeptidase regulatory-like domain-containing protein</fullName>
    </submittedName>
</protein>
<dbReference type="GO" id="GO:0004180">
    <property type="term" value="F:carboxypeptidase activity"/>
    <property type="evidence" value="ECO:0007669"/>
    <property type="project" value="UniProtKB-KW"/>
</dbReference>
<name>A0A139KQT5_BACT4</name>
<accession>A0A139KQT5</accession>
<dbReference type="Gene3D" id="2.60.40.1120">
    <property type="entry name" value="Carboxypeptidase-like, regulatory domain"/>
    <property type="match status" value="1"/>
</dbReference>
<dbReference type="OMA" id="MACIRMS"/>
<keyword evidence="2" id="KW-0121">Carboxypeptidase</keyword>
<keyword evidence="1" id="KW-0732">Signal</keyword>
<dbReference type="InterPro" id="IPR008969">
    <property type="entry name" value="CarboxyPept-like_regulatory"/>
</dbReference>
<sequence length="253" mass="29072">MKANLLLLILIIGFNSSLVAQTSQVITDSVTINGRVTDYDNHPLDNVSVSWARPDFSEVSVTLTDKNGNYSIRIPKGKYHSMGALNMDEYIIANSTLPEKDQRLEFWGWDFIADRDTTLNIQYHRMEAYGLRAFRIPGATPAYQVYVRPMSLTRTQAWMKAGKPKEAILAPEPEQLKAVVWINGEKVPILMKQEIKEYFAPDEWGNAYLLTVDMPKNRNNTLPYYVFKVELTDLENGDRGEAIYYMEKETYVR</sequence>
<evidence type="ECO:0000313" key="2">
    <source>
        <dbReference type="EMBL" id="KAB4482958.1"/>
    </source>
</evidence>
<dbReference type="AlphaFoldDB" id="A0A139KQT5"/>
<comment type="caution">
    <text evidence="2">The sequence shown here is derived from an EMBL/GenBank/DDBJ whole genome shotgun (WGS) entry which is preliminary data.</text>
</comment>
<keyword evidence="2" id="KW-0378">Hydrolase</keyword>
<dbReference type="Proteomes" id="UP000436858">
    <property type="component" value="Unassembled WGS sequence"/>
</dbReference>
<dbReference type="Pfam" id="PF13620">
    <property type="entry name" value="CarboxypepD_reg"/>
    <property type="match status" value="1"/>
</dbReference>
<dbReference type="EMBL" id="WCRY01000008">
    <property type="protein sequence ID" value="KAB4482958.1"/>
    <property type="molecule type" value="Genomic_DNA"/>
</dbReference>
<dbReference type="GeneID" id="60924349"/>
<feature type="signal peptide" evidence="1">
    <location>
        <begin position="1"/>
        <end position="20"/>
    </location>
</feature>
<reference evidence="2 3" key="1">
    <citation type="journal article" date="2019" name="Nat. Med.">
        <title>A library of human gut bacterial isolates paired with longitudinal multiomics data enables mechanistic microbiome research.</title>
        <authorList>
            <person name="Poyet M."/>
            <person name="Groussin M."/>
            <person name="Gibbons S.M."/>
            <person name="Avila-Pacheco J."/>
            <person name="Jiang X."/>
            <person name="Kearney S.M."/>
            <person name="Perrotta A.R."/>
            <person name="Berdy B."/>
            <person name="Zhao S."/>
            <person name="Lieberman T.D."/>
            <person name="Swanson P.K."/>
            <person name="Smith M."/>
            <person name="Roesemann S."/>
            <person name="Alexander J.E."/>
            <person name="Rich S.A."/>
            <person name="Livny J."/>
            <person name="Vlamakis H."/>
            <person name="Clish C."/>
            <person name="Bullock K."/>
            <person name="Deik A."/>
            <person name="Scott J."/>
            <person name="Pierce K.A."/>
            <person name="Xavier R.J."/>
            <person name="Alm E.J."/>
        </authorList>
    </citation>
    <scope>NUCLEOTIDE SEQUENCE [LARGE SCALE GENOMIC DNA]</scope>
    <source>
        <strain evidence="2 3">BIOML-A162</strain>
    </source>
</reference>
<dbReference type="SUPFAM" id="SSF49464">
    <property type="entry name" value="Carboxypeptidase regulatory domain-like"/>
    <property type="match status" value="1"/>
</dbReference>
<evidence type="ECO:0000313" key="3">
    <source>
        <dbReference type="Proteomes" id="UP000436858"/>
    </source>
</evidence>
<organism evidence="2 3">
    <name type="scientific">Bacteroides thetaiotaomicron</name>
    <dbReference type="NCBI Taxonomy" id="818"/>
    <lineage>
        <taxon>Bacteria</taxon>
        <taxon>Pseudomonadati</taxon>
        <taxon>Bacteroidota</taxon>
        <taxon>Bacteroidia</taxon>
        <taxon>Bacteroidales</taxon>
        <taxon>Bacteroidaceae</taxon>
        <taxon>Bacteroides</taxon>
    </lineage>
</organism>
<proteinExistence type="predicted"/>
<keyword evidence="2" id="KW-0645">Protease</keyword>